<dbReference type="EMBL" id="BOMS01000137">
    <property type="protein sequence ID" value="GIE72062.1"/>
    <property type="molecule type" value="Genomic_DNA"/>
</dbReference>
<evidence type="ECO:0008006" key="5">
    <source>
        <dbReference type="Google" id="ProtNLM"/>
    </source>
</evidence>
<accession>A0ABQ4BMZ2</accession>
<evidence type="ECO:0000313" key="3">
    <source>
        <dbReference type="EMBL" id="GIE72062.1"/>
    </source>
</evidence>
<feature type="transmembrane region" description="Helical" evidence="2">
    <location>
        <begin position="29"/>
        <end position="52"/>
    </location>
</feature>
<evidence type="ECO:0000313" key="4">
    <source>
        <dbReference type="Proteomes" id="UP000624709"/>
    </source>
</evidence>
<gene>
    <name evidence="3" type="ORF">Apa02nite_081700</name>
</gene>
<name>A0ABQ4BMZ2_9ACTN</name>
<keyword evidence="2" id="KW-0472">Membrane</keyword>
<evidence type="ECO:0000256" key="2">
    <source>
        <dbReference type="SAM" id="Phobius"/>
    </source>
</evidence>
<organism evidence="3 4">
    <name type="scientific">Actinoplanes palleronii</name>
    <dbReference type="NCBI Taxonomy" id="113570"/>
    <lineage>
        <taxon>Bacteria</taxon>
        <taxon>Bacillati</taxon>
        <taxon>Actinomycetota</taxon>
        <taxon>Actinomycetes</taxon>
        <taxon>Micromonosporales</taxon>
        <taxon>Micromonosporaceae</taxon>
        <taxon>Actinoplanes</taxon>
    </lineage>
</organism>
<keyword evidence="2" id="KW-0812">Transmembrane</keyword>
<comment type="caution">
    <text evidence="3">The sequence shown here is derived from an EMBL/GenBank/DDBJ whole genome shotgun (WGS) entry which is preliminary data.</text>
</comment>
<evidence type="ECO:0000256" key="1">
    <source>
        <dbReference type="SAM" id="MobiDB-lite"/>
    </source>
</evidence>
<reference evidence="3 4" key="1">
    <citation type="submission" date="2021-01" db="EMBL/GenBank/DDBJ databases">
        <title>Whole genome shotgun sequence of Actinoplanes palleronii NBRC 14916.</title>
        <authorList>
            <person name="Komaki H."/>
            <person name="Tamura T."/>
        </authorList>
    </citation>
    <scope>NUCLEOTIDE SEQUENCE [LARGE SCALE GENOMIC DNA]</scope>
    <source>
        <strain evidence="3 4">NBRC 14916</strain>
    </source>
</reference>
<feature type="transmembrane region" description="Helical" evidence="2">
    <location>
        <begin position="58"/>
        <end position="80"/>
    </location>
</feature>
<feature type="region of interest" description="Disordered" evidence="1">
    <location>
        <begin position="1"/>
        <end position="20"/>
    </location>
</feature>
<proteinExistence type="predicted"/>
<protein>
    <recommendedName>
        <fullName evidence="5">ZIP family metal transporter</fullName>
    </recommendedName>
</protein>
<keyword evidence="4" id="KW-1185">Reference proteome</keyword>
<dbReference type="Proteomes" id="UP000624709">
    <property type="component" value="Unassembled WGS sequence"/>
</dbReference>
<sequence>MIEQGPQAPSVPAESAPPPQRAVATRRALMAFMLITATVVGVLAGLLAHAAGKNIPEAILSGGGAFAGTAGLLVAMAHYAGR</sequence>
<feature type="compositionally biased region" description="Low complexity" evidence="1">
    <location>
        <begin position="1"/>
        <end position="14"/>
    </location>
</feature>
<keyword evidence="2" id="KW-1133">Transmembrane helix</keyword>